<evidence type="ECO:0000256" key="5">
    <source>
        <dbReference type="ARBA" id="ARBA00022993"/>
    </source>
</evidence>
<protein>
    <recommendedName>
        <fullName evidence="7 8">Dephospho-CoA kinase</fullName>
        <ecNumber evidence="7 8">2.7.1.24</ecNumber>
    </recommendedName>
    <alternativeName>
        <fullName evidence="7">Dephosphocoenzyme A kinase</fullName>
    </alternativeName>
</protein>
<keyword evidence="7" id="KW-0808">Transferase</keyword>
<proteinExistence type="inferred from homology"/>
<keyword evidence="7" id="KW-0963">Cytoplasm</keyword>
<dbReference type="NCBIfam" id="TIGR00005">
    <property type="entry name" value="rluA_subfam"/>
    <property type="match status" value="1"/>
</dbReference>
<dbReference type="CDD" id="cd00165">
    <property type="entry name" value="S4"/>
    <property type="match status" value="1"/>
</dbReference>
<keyword evidence="4 7" id="KW-0067">ATP-binding</keyword>
<evidence type="ECO:0000256" key="7">
    <source>
        <dbReference type="HAMAP-Rule" id="MF_00376"/>
    </source>
</evidence>
<dbReference type="InterPro" id="IPR006145">
    <property type="entry name" value="PsdUridine_synth_RsuA/RluA"/>
</dbReference>
<evidence type="ECO:0000256" key="9">
    <source>
        <dbReference type="PIRSR" id="PIRSR606225-1"/>
    </source>
</evidence>
<dbReference type="HAMAP" id="MF_00376">
    <property type="entry name" value="Dephospho_CoA_kinase"/>
    <property type="match status" value="1"/>
</dbReference>
<keyword evidence="6" id="KW-0413">Isomerase</keyword>
<keyword evidence="5 7" id="KW-0173">Coenzyme A biosynthesis</keyword>
<evidence type="ECO:0000256" key="4">
    <source>
        <dbReference type="ARBA" id="ARBA00022840"/>
    </source>
</evidence>
<dbReference type="InterPro" id="IPR020103">
    <property type="entry name" value="PsdUridine_synth_cat_dom_sf"/>
</dbReference>
<dbReference type="CDD" id="cd02869">
    <property type="entry name" value="PseudoU_synth_RluA_like"/>
    <property type="match status" value="1"/>
</dbReference>
<keyword evidence="10" id="KW-0694">RNA-binding</keyword>
<dbReference type="GO" id="GO:0009982">
    <property type="term" value="F:pseudouridine synthase activity"/>
    <property type="evidence" value="ECO:0007669"/>
    <property type="project" value="InterPro"/>
</dbReference>
<dbReference type="SUPFAM" id="SSF52540">
    <property type="entry name" value="P-loop containing nucleoside triphosphate hydrolases"/>
    <property type="match status" value="1"/>
</dbReference>
<accession>A0A1X7EZ63</accession>
<feature type="domain" description="Pseudouridine synthase RsuA/RluA-like" evidence="11">
    <location>
        <begin position="103"/>
        <end position="258"/>
    </location>
</feature>
<dbReference type="Gene3D" id="3.40.50.300">
    <property type="entry name" value="P-loop containing nucleotide triphosphate hydrolases"/>
    <property type="match status" value="1"/>
</dbReference>
<keyword evidence="13" id="KW-1185">Reference proteome</keyword>
<dbReference type="GO" id="GO:0003723">
    <property type="term" value="F:RNA binding"/>
    <property type="evidence" value="ECO:0007669"/>
    <property type="project" value="UniProtKB-KW"/>
</dbReference>
<name>A0A1X7EZ63_9BACT</name>
<dbReference type="AlphaFoldDB" id="A0A1X7EZ63"/>
<dbReference type="GO" id="GO:0015937">
    <property type="term" value="P:coenzyme A biosynthetic process"/>
    <property type="evidence" value="ECO:0007669"/>
    <property type="project" value="UniProtKB-UniRule"/>
</dbReference>
<comment type="subcellular location">
    <subcellularLocation>
        <location evidence="7">Cytoplasm</location>
    </subcellularLocation>
</comment>
<dbReference type="InterPro" id="IPR006225">
    <property type="entry name" value="PsdUridine_synth_RluC/D"/>
</dbReference>
<dbReference type="Gene3D" id="3.10.290.10">
    <property type="entry name" value="RNA-binding S4 domain"/>
    <property type="match status" value="1"/>
</dbReference>
<evidence type="ECO:0000256" key="2">
    <source>
        <dbReference type="ARBA" id="ARBA00010876"/>
    </source>
</evidence>
<organism evidence="12 13">
    <name type="scientific">Desulfovibrio gilichinskyi</name>
    <dbReference type="NCBI Taxonomy" id="1519643"/>
    <lineage>
        <taxon>Bacteria</taxon>
        <taxon>Pseudomonadati</taxon>
        <taxon>Thermodesulfobacteriota</taxon>
        <taxon>Desulfovibrionia</taxon>
        <taxon>Desulfovibrionales</taxon>
        <taxon>Desulfovibrionaceae</taxon>
        <taxon>Desulfovibrio</taxon>
    </lineage>
</organism>
<dbReference type="NCBIfam" id="TIGR00152">
    <property type="entry name" value="dephospho-CoA kinase"/>
    <property type="match status" value="1"/>
</dbReference>
<evidence type="ECO:0000256" key="3">
    <source>
        <dbReference type="ARBA" id="ARBA00022741"/>
    </source>
</evidence>
<dbReference type="Pfam" id="PF01121">
    <property type="entry name" value="CoaE"/>
    <property type="match status" value="1"/>
</dbReference>
<evidence type="ECO:0000256" key="1">
    <source>
        <dbReference type="ARBA" id="ARBA00009018"/>
    </source>
</evidence>
<dbReference type="STRING" id="1519643.SAMN06295933_3494"/>
<feature type="binding site" evidence="7">
    <location>
        <begin position="340"/>
        <end position="345"/>
    </location>
    <ligand>
        <name>ATP</name>
        <dbReference type="ChEBI" id="CHEBI:30616"/>
    </ligand>
</feature>
<evidence type="ECO:0000256" key="10">
    <source>
        <dbReference type="PROSITE-ProRule" id="PRU00182"/>
    </source>
</evidence>
<evidence type="ECO:0000313" key="13">
    <source>
        <dbReference type="Proteomes" id="UP000192906"/>
    </source>
</evidence>
<dbReference type="SUPFAM" id="SSF55120">
    <property type="entry name" value="Pseudouridine synthase"/>
    <property type="match status" value="1"/>
</dbReference>
<comment type="catalytic activity">
    <reaction evidence="7">
        <text>3'-dephospho-CoA + ATP = ADP + CoA + H(+)</text>
        <dbReference type="Rhea" id="RHEA:18245"/>
        <dbReference type="ChEBI" id="CHEBI:15378"/>
        <dbReference type="ChEBI" id="CHEBI:30616"/>
        <dbReference type="ChEBI" id="CHEBI:57287"/>
        <dbReference type="ChEBI" id="CHEBI:57328"/>
        <dbReference type="ChEBI" id="CHEBI:456216"/>
        <dbReference type="EC" id="2.7.1.24"/>
    </reaction>
</comment>
<keyword evidence="3 7" id="KW-0547">Nucleotide-binding</keyword>
<feature type="active site" evidence="9">
    <location>
        <position position="151"/>
    </location>
</feature>
<evidence type="ECO:0000313" key="12">
    <source>
        <dbReference type="EMBL" id="SMF42799.1"/>
    </source>
</evidence>
<evidence type="ECO:0000256" key="6">
    <source>
        <dbReference type="ARBA" id="ARBA00023235"/>
    </source>
</evidence>
<dbReference type="EC" id="2.7.1.24" evidence="7 8"/>
<dbReference type="PROSITE" id="PS50889">
    <property type="entry name" value="S4"/>
    <property type="match status" value="1"/>
</dbReference>
<dbReference type="SUPFAM" id="SSF55174">
    <property type="entry name" value="Alpha-L RNA-binding motif"/>
    <property type="match status" value="1"/>
</dbReference>
<dbReference type="Gene3D" id="3.30.2350.10">
    <property type="entry name" value="Pseudouridine synthase"/>
    <property type="match status" value="1"/>
</dbReference>
<dbReference type="InterPro" id="IPR001977">
    <property type="entry name" value="Depp_CoAkinase"/>
</dbReference>
<dbReference type="InterPro" id="IPR036986">
    <property type="entry name" value="S4_RNA-bd_sf"/>
</dbReference>
<gene>
    <name evidence="7" type="primary">coaE</name>
    <name evidence="12" type="ORF">SAMN06295933_3494</name>
</gene>
<evidence type="ECO:0000256" key="8">
    <source>
        <dbReference type="NCBIfam" id="TIGR00152"/>
    </source>
</evidence>
<dbReference type="InterPro" id="IPR050188">
    <property type="entry name" value="RluA_PseudoU_synthase"/>
</dbReference>
<comment type="function">
    <text evidence="7">Catalyzes the phosphorylation of the 3'-hydroxyl group of dephosphocoenzyme A to form coenzyme A.</text>
</comment>
<keyword evidence="7" id="KW-0418">Kinase</keyword>
<dbReference type="GO" id="GO:0004140">
    <property type="term" value="F:dephospho-CoA kinase activity"/>
    <property type="evidence" value="ECO:0007669"/>
    <property type="project" value="UniProtKB-UniRule"/>
</dbReference>
<comment type="similarity">
    <text evidence="2">Belongs to the pseudouridine synthase RluA family.</text>
</comment>
<dbReference type="RefSeq" id="WP_085104597.1">
    <property type="nucleotide sequence ID" value="NZ_FWZU01000008.1"/>
</dbReference>
<dbReference type="PANTHER" id="PTHR21600:SF44">
    <property type="entry name" value="RIBOSOMAL LARGE SUBUNIT PSEUDOURIDINE SYNTHASE D"/>
    <property type="match status" value="1"/>
</dbReference>
<dbReference type="GO" id="GO:0005737">
    <property type="term" value="C:cytoplasm"/>
    <property type="evidence" value="ECO:0007669"/>
    <property type="project" value="UniProtKB-SubCell"/>
</dbReference>
<comment type="similarity">
    <text evidence="1 7">Belongs to the CoaE family.</text>
</comment>
<dbReference type="UniPathway" id="UPA00241">
    <property type="reaction ID" value="UER00356"/>
</dbReference>
<reference evidence="13" key="1">
    <citation type="submission" date="2017-04" db="EMBL/GenBank/DDBJ databases">
        <authorList>
            <person name="Varghese N."/>
            <person name="Submissions S."/>
        </authorList>
    </citation>
    <scope>NUCLEOTIDE SEQUENCE [LARGE SCALE GENOMIC DNA]</scope>
    <source>
        <strain evidence="13">K3S</strain>
    </source>
</reference>
<evidence type="ECO:0000259" key="11">
    <source>
        <dbReference type="Pfam" id="PF00849"/>
    </source>
</evidence>
<dbReference type="CDD" id="cd02022">
    <property type="entry name" value="DPCK"/>
    <property type="match status" value="1"/>
</dbReference>
<dbReference type="InterPro" id="IPR027417">
    <property type="entry name" value="P-loop_NTPase"/>
</dbReference>
<dbReference type="PROSITE" id="PS51219">
    <property type="entry name" value="DPCK"/>
    <property type="match status" value="1"/>
</dbReference>
<sequence length="550" mass="62032">MNNNDSVDENDFSEIWAREAQYSDRNTRLDKFWGTELENEGISRGKAKDWIKAGLAEVDGVLCTKPNYKIIGTEKLTLKGELEDNSLVPEDKPLDIIFNDGRVVVINKPAGLTTHPAPSCPTETLVHRLIHHFPEIQGMNEWRPGIVHRLDKFTSGLIAVALNEHDRLALSASFAEREVSKTYLAIVHGVPEKDFADINMPIGRHPIHKTKMAVVLKGGRDARSSYEILWTDPSQRASLVKVKIYTGRTHQIRVHMAHIGHPLVGDQVYGPQQHAKWVAKGKPLSELASRQMLHAYSLSFNHPETDEKLNFKLTPPDDFITLLKELSKSVQRVGLIGMPCCGKSTVLKILEDLGIPVFSADKSVSDTYNKDGAGWEMIRQRFGNQFTETETGNIDKKKIFNAMCEDSDIRREIMNIVHPIVQHEANEFFQDNANKPIAVAEVPLLLEAGWHTQKQVDVVIGIQCPVDKRTGELREKRNLNAETLAIFDSWQWDEKAKMDCCTAIINNDSDLEALKSSTEKALSVLTKIRETKAEKFNAFLEALFKQEEDQ</sequence>
<dbReference type="Pfam" id="PF00849">
    <property type="entry name" value="PseudoU_synth_2"/>
    <property type="match status" value="1"/>
</dbReference>
<dbReference type="GO" id="GO:0005524">
    <property type="term" value="F:ATP binding"/>
    <property type="evidence" value="ECO:0007669"/>
    <property type="project" value="UniProtKB-UniRule"/>
</dbReference>
<dbReference type="GO" id="GO:0140098">
    <property type="term" value="F:catalytic activity, acting on RNA"/>
    <property type="evidence" value="ECO:0007669"/>
    <property type="project" value="UniProtKB-ARBA"/>
</dbReference>
<dbReference type="OrthoDB" id="128480at2"/>
<dbReference type="EMBL" id="FWZU01000008">
    <property type="protein sequence ID" value="SMF42799.1"/>
    <property type="molecule type" value="Genomic_DNA"/>
</dbReference>
<dbReference type="Proteomes" id="UP000192906">
    <property type="component" value="Unassembled WGS sequence"/>
</dbReference>
<dbReference type="PANTHER" id="PTHR21600">
    <property type="entry name" value="MITOCHONDRIAL RNA PSEUDOURIDINE SYNTHASE"/>
    <property type="match status" value="1"/>
</dbReference>
<dbReference type="GO" id="GO:0000455">
    <property type="term" value="P:enzyme-directed rRNA pseudouridine synthesis"/>
    <property type="evidence" value="ECO:0007669"/>
    <property type="project" value="TreeGrafter"/>
</dbReference>
<comment type="pathway">
    <text evidence="7">Cofactor biosynthesis; coenzyme A biosynthesis; CoA from (R)-pantothenate: step 5/5.</text>
</comment>